<reference evidence="2 3" key="1">
    <citation type="journal article" date="2007" name="Science">
        <title>The Chlamydomonas genome reveals the evolution of key animal and plant functions.</title>
        <authorList>
            <person name="Merchant S.S."/>
            <person name="Prochnik S.E."/>
            <person name="Vallon O."/>
            <person name="Harris E.H."/>
            <person name="Karpowicz S.J."/>
            <person name="Witman G.B."/>
            <person name="Terry A."/>
            <person name="Salamov A."/>
            <person name="Fritz-Laylin L.K."/>
            <person name="Marechal-Drouard L."/>
            <person name="Marshall W.F."/>
            <person name="Qu L.H."/>
            <person name="Nelson D.R."/>
            <person name="Sanderfoot A.A."/>
            <person name="Spalding M.H."/>
            <person name="Kapitonov V.V."/>
            <person name="Ren Q."/>
            <person name="Ferris P."/>
            <person name="Lindquist E."/>
            <person name="Shapiro H."/>
            <person name="Lucas S.M."/>
            <person name="Grimwood J."/>
            <person name="Schmutz J."/>
            <person name="Cardol P."/>
            <person name="Cerutti H."/>
            <person name="Chanfreau G."/>
            <person name="Chen C.L."/>
            <person name="Cognat V."/>
            <person name="Croft M.T."/>
            <person name="Dent R."/>
            <person name="Dutcher S."/>
            <person name="Fernandez E."/>
            <person name="Fukuzawa H."/>
            <person name="Gonzalez-Ballester D."/>
            <person name="Gonzalez-Halphen D."/>
            <person name="Hallmann A."/>
            <person name="Hanikenne M."/>
            <person name="Hippler M."/>
            <person name="Inwood W."/>
            <person name="Jabbari K."/>
            <person name="Kalanon M."/>
            <person name="Kuras R."/>
            <person name="Lefebvre P.A."/>
            <person name="Lemaire S.D."/>
            <person name="Lobanov A.V."/>
            <person name="Lohr M."/>
            <person name="Manuell A."/>
            <person name="Meier I."/>
            <person name="Mets L."/>
            <person name="Mittag M."/>
            <person name="Mittelmeier T."/>
            <person name="Moroney J.V."/>
            <person name="Moseley J."/>
            <person name="Napoli C."/>
            <person name="Nedelcu A.M."/>
            <person name="Niyogi K."/>
            <person name="Novoselov S.V."/>
            <person name="Paulsen I.T."/>
            <person name="Pazour G."/>
            <person name="Purton S."/>
            <person name="Ral J.P."/>
            <person name="Riano-Pachon D.M."/>
            <person name="Riekhof W."/>
            <person name="Rymarquis L."/>
            <person name="Schroda M."/>
            <person name="Stern D."/>
            <person name="Umen J."/>
            <person name="Willows R."/>
            <person name="Wilson N."/>
            <person name="Zimmer S.L."/>
            <person name="Allmer J."/>
            <person name="Balk J."/>
            <person name="Bisova K."/>
            <person name="Chen C.J."/>
            <person name="Elias M."/>
            <person name="Gendler K."/>
            <person name="Hauser C."/>
            <person name="Lamb M.R."/>
            <person name="Ledford H."/>
            <person name="Long J.C."/>
            <person name="Minagawa J."/>
            <person name="Page M.D."/>
            <person name="Pan J."/>
            <person name="Pootakham W."/>
            <person name="Roje S."/>
            <person name="Rose A."/>
            <person name="Stahlberg E."/>
            <person name="Terauchi A.M."/>
            <person name="Yang P."/>
            <person name="Ball S."/>
            <person name="Bowler C."/>
            <person name="Dieckmann C.L."/>
            <person name="Gladyshev V.N."/>
            <person name="Green P."/>
            <person name="Jorgensen R."/>
            <person name="Mayfield S."/>
            <person name="Mueller-Roeber B."/>
            <person name="Rajamani S."/>
            <person name="Sayre R.T."/>
            <person name="Brokstein P."/>
            <person name="Dubchak I."/>
            <person name="Goodstein D."/>
            <person name="Hornick L."/>
            <person name="Huang Y.W."/>
            <person name="Jhaveri J."/>
            <person name="Luo Y."/>
            <person name="Martinez D."/>
            <person name="Ngau W.C."/>
            <person name="Otillar B."/>
            <person name="Poliakov A."/>
            <person name="Porter A."/>
            <person name="Szajkowski L."/>
            <person name="Werner G."/>
            <person name="Zhou K."/>
            <person name="Grigoriev I.V."/>
            <person name="Rokhsar D.S."/>
            <person name="Grossman A.R."/>
        </authorList>
    </citation>
    <scope>NUCLEOTIDE SEQUENCE [LARGE SCALE GENOMIC DNA]</scope>
    <source>
        <strain evidence="3">CC-503</strain>
    </source>
</reference>
<dbReference type="Gramene" id="PNW80656">
    <property type="protein sequence ID" value="PNW80656"/>
    <property type="gene ID" value="CHLRE_07g325730v5"/>
</dbReference>
<sequence>MSPKKPKDEGSGQPAAQPVDGADPSRLAFTSAIVAALKDLDTRKAPSSAELGQRAYAKLQYDLPLVSVEELQGLAETLRSSLQLKSGEPPLALTSKLLENVVAGARAPPVAAAAGAAATAGASAVVAASTAAAEAVSGPSAAAQQPGTAAPPRKVTATPAAARDAGNAAASAHAASNSAPATGAASAAADPTTSTSATASSTPADAAGSAAAPPTSAPTTTTTTTATSSSLLDPALLQADRGQLCSAYRALCAALFVDLVSHCLVLPEQDTWVLLHAVGDGGEGEEEWEEEGEGEEAEEAEEAEEQRQSQEQGGEEEETHAAVAASAGGASSANGGDHAGATGQGDGVGAEGLPEGLRQWMAAQRAGGQPPAAEAAPARPTVIYEEVEAVDEDGDDFVFEDLEDLPGPASRMTAIASTSAPVRGGAAAAGGFSALSPSLGAAAPAPPYSWPALRLRLLLLSNQVSYVLLEDEELWGDGRLMGGVFQLLRALGAHRHAQELQPLLHAYVGLLADRLAAAPAEIACLDSLWDAVGLPALAALPAAAARGGGGGGGGGGGVKRAPGQGVLLAEASTCLSLVASLAGQLTAASARSRLWQQVHKHVLPLLERCLGELARAVAPAPVQVAAAAKQAAGGAPAQKGPGPEEVAAIVLVCQVLDFYVVQRPGNADLSTALKGTGVLGSLCRLLAAAADLPGGESLRGAALGIAASSSELHAWMWAVPGVAGALTAPPFQEGAPYEAHGAVWQLLASSSSSAAATSKTSSSKAGAAATAPAVSNGTGTSSGGSSLALGILAGGSAPEKAPRVHTFLQLLTKAASCRGSSGGRGGGSGGSKLWGPEVERAMRELLAALREGTGRAASAGAGAGGSGTQESGNGQASGAGGGESDDDDEEKLQLLDPEALLRRRARQLHPACWRMLKQLLTSGPEAGGKTD</sequence>
<name>A0A2K3DJF5_CHLRE</name>
<organism evidence="2 3">
    <name type="scientific">Chlamydomonas reinhardtii</name>
    <name type="common">Chlamydomonas smithii</name>
    <dbReference type="NCBI Taxonomy" id="3055"/>
    <lineage>
        <taxon>Eukaryota</taxon>
        <taxon>Viridiplantae</taxon>
        <taxon>Chlorophyta</taxon>
        <taxon>core chlorophytes</taxon>
        <taxon>Chlorophyceae</taxon>
        <taxon>CS clade</taxon>
        <taxon>Chlamydomonadales</taxon>
        <taxon>Chlamydomonadaceae</taxon>
        <taxon>Chlamydomonas</taxon>
    </lineage>
</organism>
<evidence type="ECO:0000313" key="3">
    <source>
        <dbReference type="Proteomes" id="UP000006906"/>
    </source>
</evidence>
<feature type="region of interest" description="Disordered" evidence="1">
    <location>
        <begin position="856"/>
        <end position="896"/>
    </location>
</feature>
<feature type="region of interest" description="Disordered" evidence="1">
    <location>
        <begin position="139"/>
        <end position="227"/>
    </location>
</feature>
<feature type="region of interest" description="Disordered" evidence="1">
    <location>
        <begin position="760"/>
        <end position="782"/>
    </location>
</feature>
<evidence type="ECO:0000256" key="1">
    <source>
        <dbReference type="SAM" id="MobiDB-lite"/>
    </source>
</evidence>
<dbReference type="InParanoid" id="A0A2K3DJF5"/>
<dbReference type="PANTHER" id="PTHR18898">
    <property type="entry name" value="NUCLEOPROTEIN TPR-RELATED"/>
    <property type="match status" value="1"/>
</dbReference>
<gene>
    <name evidence="2" type="ORF">CHLRE_07g325730v5</name>
</gene>
<dbReference type="RefSeq" id="XP_042922632.1">
    <property type="nucleotide sequence ID" value="XM_043064065.1"/>
</dbReference>
<dbReference type="GeneID" id="66054008"/>
<dbReference type="PANTHER" id="PTHR18898:SF2">
    <property type="entry name" value="NUCLEOPROTEIN TPR"/>
    <property type="match status" value="1"/>
</dbReference>
<dbReference type="ExpressionAtlas" id="A0A2K3DJF5">
    <property type="expression patterns" value="baseline and differential"/>
</dbReference>
<accession>A0A2K3DJF5</accession>
<proteinExistence type="predicted"/>
<feature type="compositionally biased region" description="Basic and acidic residues" evidence="1">
    <location>
        <begin position="1"/>
        <end position="10"/>
    </location>
</feature>
<dbReference type="EMBL" id="CM008968">
    <property type="protein sequence ID" value="PNW80656.1"/>
    <property type="molecule type" value="Genomic_DNA"/>
</dbReference>
<dbReference type="AlphaFoldDB" id="A0A2K3DJF5"/>
<feature type="region of interest" description="Disordered" evidence="1">
    <location>
        <begin position="281"/>
        <end position="353"/>
    </location>
</feature>
<protein>
    <submittedName>
        <fullName evidence="2">Uncharacterized protein</fullName>
    </submittedName>
</protein>
<evidence type="ECO:0000313" key="2">
    <source>
        <dbReference type="EMBL" id="PNW80656.1"/>
    </source>
</evidence>
<dbReference type="KEGG" id="cre:CHLRE_07g325730v5"/>
<dbReference type="OrthoDB" id="547809at2759"/>
<feature type="compositionally biased region" description="Low complexity" evidence="1">
    <location>
        <begin position="321"/>
        <end position="341"/>
    </location>
</feature>
<feature type="region of interest" description="Disordered" evidence="1">
    <location>
        <begin position="1"/>
        <end position="23"/>
    </location>
</feature>
<keyword evidence="3" id="KW-1185">Reference proteome</keyword>
<dbReference type="Proteomes" id="UP000006906">
    <property type="component" value="Chromosome 7"/>
</dbReference>
<feature type="compositionally biased region" description="Acidic residues" evidence="1">
    <location>
        <begin position="282"/>
        <end position="304"/>
    </location>
</feature>